<sequence length="240" mass="25336">MVGLRGYITAIALAGSVSALVAAPAIGAASDLLKQAAIAPVSLNELGSITSFTPTIRDEKLSSAYAKASLSRNARNFRFTPTSGSMSGRRSITVLVRADSAMVRAAERGASPLNIEPLAFNLDASRGWRKFALPEAVGRKPLDPVSTELAGGAHNFSLESKGGSRLKANVQLEARRDTGVTPTLAPELPYSVDLGSSYSLTRNLNVTAGVRYGGPDNRLGPITDQRQDNQAVYIGTIFKF</sequence>
<dbReference type="RefSeq" id="WP_188072798.1">
    <property type="nucleotide sequence ID" value="NZ_BSPS01000015.1"/>
</dbReference>
<dbReference type="Proteomes" id="UP000571950">
    <property type="component" value="Unassembled WGS sequence"/>
</dbReference>
<name>A0A7W6BR78_9SPHN</name>
<comment type="caution">
    <text evidence="2">The sequence shown here is derived from an EMBL/GenBank/DDBJ whole genome shotgun (WGS) entry which is preliminary data.</text>
</comment>
<accession>A0A7W6BR78</accession>
<feature type="signal peptide" evidence="1">
    <location>
        <begin position="1"/>
        <end position="22"/>
    </location>
</feature>
<dbReference type="EMBL" id="JACIDT010000011">
    <property type="protein sequence ID" value="MBB3927293.1"/>
    <property type="molecule type" value="Genomic_DNA"/>
</dbReference>
<keyword evidence="3" id="KW-1185">Reference proteome</keyword>
<proteinExistence type="predicted"/>
<evidence type="ECO:0000313" key="2">
    <source>
        <dbReference type="EMBL" id="MBB3927293.1"/>
    </source>
</evidence>
<dbReference type="AlphaFoldDB" id="A0A7W6BR78"/>
<evidence type="ECO:0008006" key="4">
    <source>
        <dbReference type="Google" id="ProtNLM"/>
    </source>
</evidence>
<keyword evidence="1" id="KW-0732">Signal</keyword>
<organism evidence="2 3">
    <name type="scientific">Sphingobium jiangsuense</name>
    <dbReference type="NCBI Taxonomy" id="870476"/>
    <lineage>
        <taxon>Bacteria</taxon>
        <taxon>Pseudomonadati</taxon>
        <taxon>Pseudomonadota</taxon>
        <taxon>Alphaproteobacteria</taxon>
        <taxon>Sphingomonadales</taxon>
        <taxon>Sphingomonadaceae</taxon>
        <taxon>Sphingobium</taxon>
    </lineage>
</organism>
<protein>
    <recommendedName>
        <fullName evidence="4">Porin</fullName>
    </recommendedName>
</protein>
<evidence type="ECO:0000256" key="1">
    <source>
        <dbReference type="SAM" id="SignalP"/>
    </source>
</evidence>
<evidence type="ECO:0000313" key="3">
    <source>
        <dbReference type="Proteomes" id="UP000571950"/>
    </source>
</evidence>
<gene>
    <name evidence="2" type="ORF">GGR43_003022</name>
</gene>
<reference evidence="2 3" key="1">
    <citation type="submission" date="2020-08" db="EMBL/GenBank/DDBJ databases">
        <title>Genomic Encyclopedia of Type Strains, Phase IV (KMG-IV): sequencing the most valuable type-strain genomes for metagenomic binning, comparative biology and taxonomic classification.</title>
        <authorList>
            <person name="Goeker M."/>
        </authorList>
    </citation>
    <scope>NUCLEOTIDE SEQUENCE [LARGE SCALE GENOMIC DNA]</scope>
    <source>
        <strain evidence="2 3">DSM 26189</strain>
    </source>
</reference>
<feature type="chain" id="PRO_5031322500" description="Porin" evidence="1">
    <location>
        <begin position="23"/>
        <end position="240"/>
    </location>
</feature>